<dbReference type="Proteomes" id="UP000655225">
    <property type="component" value="Unassembled WGS sequence"/>
</dbReference>
<keyword evidence="5" id="KW-1185">Reference proteome</keyword>
<reference evidence="4 5" key="1">
    <citation type="submission" date="2020-04" db="EMBL/GenBank/DDBJ databases">
        <title>Plant Genome Project.</title>
        <authorList>
            <person name="Zhang R.-G."/>
        </authorList>
    </citation>
    <scope>NUCLEOTIDE SEQUENCE [LARGE SCALE GENOMIC DNA]</scope>
    <source>
        <strain evidence="4">YNK0</strain>
        <tissue evidence="4">Leaf</tissue>
    </source>
</reference>
<dbReference type="SUPFAM" id="SSF48371">
    <property type="entry name" value="ARM repeat"/>
    <property type="match status" value="1"/>
</dbReference>
<evidence type="ECO:0000256" key="1">
    <source>
        <dbReference type="ARBA" id="ARBA00022786"/>
    </source>
</evidence>
<dbReference type="PANTHER" id="PTHR23315:SF238">
    <property type="entry name" value="ARM REPEAT SUPERFAMILY PROTEIN"/>
    <property type="match status" value="1"/>
</dbReference>
<evidence type="ECO:0000313" key="5">
    <source>
        <dbReference type="Proteomes" id="UP000655225"/>
    </source>
</evidence>
<dbReference type="EMBL" id="JABCRI010000013">
    <property type="protein sequence ID" value="KAF8395690.1"/>
    <property type="molecule type" value="Genomic_DNA"/>
</dbReference>
<name>A0A834YWK6_TETSI</name>
<dbReference type="OrthoDB" id="7537227at2759"/>
<dbReference type="Pfam" id="PF25598">
    <property type="entry name" value="ARM_PUB"/>
    <property type="match status" value="1"/>
</dbReference>
<dbReference type="PANTHER" id="PTHR23315">
    <property type="entry name" value="U BOX DOMAIN-CONTAINING"/>
    <property type="match status" value="1"/>
</dbReference>
<proteinExistence type="predicted"/>
<accession>A0A834YWK6</accession>
<evidence type="ECO:0000259" key="3">
    <source>
        <dbReference type="Pfam" id="PF25598"/>
    </source>
</evidence>
<protein>
    <recommendedName>
        <fullName evidence="3">U-box domain-containing protein</fullName>
    </recommendedName>
</protein>
<dbReference type="Gene3D" id="1.25.10.10">
    <property type="entry name" value="Leucine-rich Repeat Variant"/>
    <property type="match status" value="1"/>
</dbReference>
<dbReference type="InterPro" id="IPR011989">
    <property type="entry name" value="ARM-like"/>
</dbReference>
<keyword evidence="1" id="KW-0833">Ubl conjugation pathway</keyword>
<dbReference type="InterPro" id="IPR016024">
    <property type="entry name" value="ARM-type_fold"/>
</dbReference>
<sequence length="229" mass="23905">MSTRGLLDSLSHVLLLSSASPATVQSAAATLYSLLVVDDYRPIIGAKRDIVYALINIIRKENSPPRSIKDALKALFGISLYPLNRTTMIELGVVPALFSLVVNDSRVGVVEDSTAVIAQVAGCDESWGAFQKVSGIGVLVDLLDHETGSSNRARENSVAGLLSLVLSGGHKVVANVQGMGSRALDGIADVAENGSSKGKNKANALLNILNGGSGGFRGPRFDVPQVHSS</sequence>
<dbReference type="AlphaFoldDB" id="A0A834YWK6"/>
<evidence type="ECO:0000313" key="4">
    <source>
        <dbReference type="EMBL" id="KAF8395690.1"/>
    </source>
</evidence>
<dbReference type="OMA" id="WPLCTED"/>
<dbReference type="InterPro" id="IPR058678">
    <property type="entry name" value="ARM_PUB"/>
</dbReference>
<feature type="domain" description="U-box" evidence="3">
    <location>
        <begin position="13"/>
        <end position="165"/>
    </location>
</feature>
<organism evidence="4 5">
    <name type="scientific">Tetracentron sinense</name>
    <name type="common">Spur-leaf</name>
    <dbReference type="NCBI Taxonomy" id="13715"/>
    <lineage>
        <taxon>Eukaryota</taxon>
        <taxon>Viridiplantae</taxon>
        <taxon>Streptophyta</taxon>
        <taxon>Embryophyta</taxon>
        <taxon>Tracheophyta</taxon>
        <taxon>Spermatophyta</taxon>
        <taxon>Magnoliopsida</taxon>
        <taxon>Trochodendrales</taxon>
        <taxon>Trochodendraceae</taxon>
        <taxon>Tetracentron</taxon>
    </lineage>
</organism>
<keyword evidence="2" id="KW-0732">Signal</keyword>
<feature type="chain" id="PRO_5032783257" description="U-box domain-containing protein" evidence="2">
    <location>
        <begin position="27"/>
        <end position="229"/>
    </location>
</feature>
<comment type="caution">
    <text evidence="4">The sequence shown here is derived from an EMBL/GenBank/DDBJ whole genome shotgun (WGS) entry which is preliminary data.</text>
</comment>
<feature type="signal peptide" evidence="2">
    <location>
        <begin position="1"/>
        <end position="26"/>
    </location>
</feature>
<evidence type="ECO:0000256" key="2">
    <source>
        <dbReference type="SAM" id="SignalP"/>
    </source>
</evidence>
<gene>
    <name evidence="4" type="ORF">HHK36_019640</name>
</gene>